<sequence>MKIFKSATELFHLIQSDPLTAIIMLLILIFISIILYKKWGWLQIAYNWIVNHVLIFMKRDFIMLATFSKNEANFNKVKKEYQEQGCLYITHNFFKKFNNDGSIKIRALQDILKEQKAKMKTAIKRSMNSNSLIYIGFPHVPFAFLDGYHFRSTDDPILYEYQGENSECLGKGFYELKRKYNTEMKIITDYNTEIKYDNEIALKIEQSFPIMNDGIKKVSGVSQIVSLGLETPNRWSITNYAQIDMYQTRFLELLSKLKESGVNKIHLFATTPVSLSFSLGRVIEHYHPEIIVYNYNNNVYDWAVNLRTEEILTFNTK</sequence>
<evidence type="ECO:0000256" key="1">
    <source>
        <dbReference type="SAM" id="Phobius"/>
    </source>
</evidence>
<feature type="transmembrane region" description="Helical" evidence="1">
    <location>
        <begin position="19"/>
        <end position="36"/>
    </location>
</feature>
<dbReference type="EMBL" id="NVCO01000147">
    <property type="protein sequence ID" value="PFT33342.1"/>
    <property type="molecule type" value="Genomic_DNA"/>
</dbReference>
<dbReference type="Proteomes" id="UP000226106">
    <property type="component" value="Unassembled WGS sequence"/>
</dbReference>
<comment type="caution">
    <text evidence="3">The sequence shown here is derived from an EMBL/GenBank/DDBJ whole genome shotgun (WGS) entry which is preliminary data.</text>
</comment>
<organism evidence="3 4">
    <name type="scientific">Bacillus thuringiensis</name>
    <dbReference type="NCBI Taxonomy" id="1428"/>
    <lineage>
        <taxon>Bacteria</taxon>
        <taxon>Bacillati</taxon>
        <taxon>Bacillota</taxon>
        <taxon>Bacilli</taxon>
        <taxon>Bacillales</taxon>
        <taxon>Bacillaceae</taxon>
        <taxon>Bacillus</taxon>
        <taxon>Bacillus cereus group</taxon>
    </lineage>
</organism>
<dbReference type="AlphaFoldDB" id="A0A9X7AGF4"/>
<evidence type="ECO:0000313" key="3">
    <source>
        <dbReference type="EMBL" id="PFT33342.1"/>
    </source>
</evidence>
<protein>
    <recommendedName>
        <fullName evidence="2">SMODS-associated and fused to various effectors domain-containing protein</fullName>
    </recommendedName>
</protein>
<reference evidence="3 4" key="1">
    <citation type="submission" date="2017-09" db="EMBL/GenBank/DDBJ databases">
        <title>Large-scale bioinformatics analysis of Bacillus genomes uncovers conserved roles of natural products in bacterial physiology.</title>
        <authorList>
            <consortium name="Agbiome Team Llc"/>
            <person name="Bleich R.M."/>
            <person name="Grubbs K.J."/>
            <person name="Santa Maria K.C."/>
            <person name="Allen S.E."/>
            <person name="Farag S."/>
            <person name="Shank E.A."/>
            <person name="Bowers A."/>
        </authorList>
    </citation>
    <scope>NUCLEOTIDE SEQUENCE [LARGE SCALE GENOMIC DNA]</scope>
    <source>
        <strain evidence="3 4">AFS065400</strain>
    </source>
</reference>
<keyword evidence="1" id="KW-1133">Transmembrane helix</keyword>
<dbReference type="NCBIfam" id="NF033611">
    <property type="entry name" value="SAVED"/>
    <property type="match status" value="1"/>
</dbReference>
<evidence type="ECO:0000259" key="2">
    <source>
        <dbReference type="Pfam" id="PF18145"/>
    </source>
</evidence>
<keyword evidence="1" id="KW-0472">Membrane</keyword>
<dbReference type="InterPro" id="IPR040836">
    <property type="entry name" value="SAVED"/>
</dbReference>
<evidence type="ECO:0000313" key="4">
    <source>
        <dbReference type="Proteomes" id="UP000226106"/>
    </source>
</evidence>
<keyword evidence="1" id="KW-0812">Transmembrane</keyword>
<feature type="domain" description="SMODS-associated and fused to various effectors" evidence="2">
    <location>
        <begin position="117"/>
        <end position="305"/>
    </location>
</feature>
<accession>A0A9X7AGF4</accession>
<gene>
    <name evidence="3" type="ORF">COK72_31875</name>
</gene>
<dbReference type="Pfam" id="PF18145">
    <property type="entry name" value="SAVED"/>
    <property type="match status" value="1"/>
</dbReference>
<dbReference type="RefSeq" id="WP_098641252.1">
    <property type="nucleotide sequence ID" value="NZ_NVCO01000147.1"/>
</dbReference>
<proteinExistence type="predicted"/>
<name>A0A9X7AGF4_BACTU</name>